<reference evidence="1" key="1">
    <citation type="journal article" date="2024" name="Virus Res.">
        <title>A novel genus of Pectobacterium bacteriophages display broad host range by targeting several species of Danish soft rot isolates.</title>
        <authorList>
            <person name="Pedersen J.S."/>
            <person name="Carstens A.B."/>
            <person name="Rothgard M.M."/>
            <person name="Roy C."/>
            <person name="Viry A."/>
            <person name="Papudeshi B."/>
            <person name="Kot W."/>
            <person name="Hille F."/>
            <person name="Franz C.M.A.P."/>
            <person name="Edwards R."/>
            <person name="Hansen L.H."/>
        </authorList>
    </citation>
    <scope>NUCLEOTIDE SEQUENCE</scope>
</reference>
<proteinExistence type="predicted"/>
<reference evidence="1" key="2">
    <citation type="submission" date="2024-07" db="EMBL/GenBank/DDBJ databases">
        <authorList>
            <person name="Pedersen J.S."/>
            <person name="Mulbjerg M.R."/>
            <person name="Carstens A.B."/>
            <person name="Hansen L.H."/>
        </authorList>
    </citation>
    <scope>NUCLEOTIDE SEQUENCE</scope>
</reference>
<gene>
    <name evidence="1" type="ORF">CVQSGQUC_CDS0013</name>
</gene>
<name>A0AB39ABA9_9CAUD</name>
<organism evidence="1">
    <name type="scientific">Pectobacterium phage Amona</name>
    <dbReference type="NCBI Taxonomy" id="3158137"/>
    <lineage>
        <taxon>Viruses</taxon>
        <taxon>Duplodnaviria</taxon>
        <taxon>Heunggongvirae</taxon>
        <taxon>Uroviricota</taxon>
        <taxon>Caudoviricetes</taxon>
    </lineage>
</organism>
<evidence type="ECO:0000313" key="1">
    <source>
        <dbReference type="EMBL" id="XDF89518.1"/>
    </source>
</evidence>
<protein>
    <submittedName>
        <fullName evidence="1">Uncharacterized protein</fullName>
    </submittedName>
</protein>
<sequence length="35" mass="3844">MLLYAQITVNDGGQVFDGQESADEAVAEELTEWTL</sequence>
<accession>A0AB39ABA9</accession>
<dbReference type="EMBL" id="PQ008971">
    <property type="protein sequence ID" value="XDF89518.1"/>
    <property type="molecule type" value="Genomic_DNA"/>
</dbReference>